<evidence type="ECO:0000256" key="1">
    <source>
        <dbReference type="ARBA" id="ARBA00004141"/>
    </source>
</evidence>
<feature type="transmembrane region" description="Helical" evidence="7">
    <location>
        <begin position="51"/>
        <end position="70"/>
    </location>
</feature>
<feature type="transmembrane region" description="Helical" evidence="7">
    <location>
        <begin position="333"/>
        <end position="353"/>
    </location>
</feature>
<feature type="transmembrane region" description="Helical" evidence="7">
    <location>
        <begin position="455"/>
        <end position="474"/>
    </location>
</feature>
<evidence type="ECO:0000256" key="4">
    <source>
        <dbReference type="ARBA" id="ARBA00022970"/>
    </source>
</evidence>
<dbReference type="EMBL" id="JAGPYM010000020">
    <property type="protein sequence ID" value="KAH6884582.1"/>
    <property type="molecule type" value="Genomic_DNA"/>
</dbReference>
<accession>A0A9P8VY17</accession>
<comment type="caution">
    <text evidence="9">The sequence shown here is derived from an EMBL/GenBank/DDBJ whole genome shotgun (WGS) entry which is preliminary data.</text>
</comment>
<keyword evidence="6 7" id="KW-0472">Membrane</keyword>
<dbReference type="OrthoDB" id="3900342at2759"/>
<dbReference type="InterPro" id="IPR050524">
    <property type="entry name" value="APC_YAT"/>
</dbReference>
<dbReference type="FunFam" id="1.20.1740.10:FF:000006">
    <property type="entry name" value="General amino acid permease"/>
    <property type="match status" value="1"/>
</dbReference>
<evidence type="ECO:0000256" key="5">
    <source>
        <dbReference type="ARBA" id="ARBA00022989"/>
    </source>
</evidence>
<dbReference type="InterPro" id="IPR004840">
    <property type="entry name" value="Amino_acid_permease_CS"/>
</dbReference>
<organism evidence="9 10">
    <name type="scientific">Thelonectria olida</name>
    <dbReference type="NCBI Taxonomy" id="1576542"/>
    <lineage>
        <taxon>Eukaryota</taxon>
        <taxon>Fungi</taxon>
        <taxon>Dikarya</taxon>
        <taxon>Ascomycota</taxon>
        <taxon>Pezizomycotina</taxon>
        <taxon>Sordariomycetes</taxon>
        <taxon>Hypocreomycetidae</taxon>
        <taxon>Hypocreales</taxon>
        <taxon>Nectriaceae</taxon>
        <taxon>Thelonectria</taxon>
    </lineage>
</organism>
<evidence type="ECO:0000313" key="10">
    <source>
        <dbReference type="Proteomes" id="UP000777438"/>
    </source>
</evidence>
<evidence type="ECO:0000256" key="3">
    <source>
        <dbReference type="ARBA" id="ARBA00022692"/>
    </source>
</evidence>
<gene>
    <name evidence="9" type="ORF">B0T10DRAFT_564610</name>
</gene>
<dbReference type="PROSITE" id="PS00218">
    <property type="entry name" value="AMINO_ACID_PERMEASE_1"/>
    <property type="match status" value="1"/>
</dbReference>
<name>A0A9P8VY17_9HYPO</name>
<dbReference type="InterPro" id="IPR004841">
    <property type="entry name" value="AA-permease/SLC12A_dom"/>
</dbReference>
<feature type="transmembrane region" description="Helical" evidence="7">
    <location>
        <begin position="132"/>
        <end position="152"/>
    </location>
</feature>
<feature type="transmembrane region" description="Helical" evidence="7">
    <location>
        <begin position="281"/>
        <end position="302"/>
    </location>
</feature>
<dbReference type="Proteomes" id="UP000777438">
    <property type="component" value="Unassembled WGS sequence"/>
</dbReference>
<evidence type="ECO:0000256" key="2">
    <source>
        <dbReference type="ARBA" id="ARBA00022448"/>
    </source>
</evidence>
<feature type="domain" description="Amino acid permease/ SLC12A" evidence="8">
    <location>
        <begin position="48"/>
        <end position="506"/>
    </location>
</feature>
<dbReference type="GO" id="GO:0016020">
    <property type="term" value="C:membrane"/>
    <property type="evidence" value="ECO:0007669"/>
    <property type="project" value="UniProtKB-SubCell"/>
</dbReference>
<protein>
    <submittedName>
        <fullName evidence="9">Amino acid permease/ SLC12A domain-containing protein</fullName>
    </submittedName>
</protein>
<evidence type="ECO:0000313" key="9">
    <source>
        <dbReference type="EMBL" id="KAH6884582.1"/>
    </source>
</evidence>
<feature type="transmembrane region" description="Helical" evidence="7">
    <location>
        <begin position="480"/>
        <end position="499"/>
    </location>
</feature>
<keyword evidence="5 7" id="KW-1133">Transmembrane helix</keyword>
<dbReference type="Gene3D" id="1.20.1740.10">
    <property type="entry name" value="Amino acid/polyamine transporter I"/>
    <property type="match status" value="1"/>
</dbReference>
<dbReference type="PANTHER" id="PTHR43341:SF36">
    <property type="entry name" value="PROLINE-SPECIFIC PERMEASE"/>
    <property type="match status" value="1"/>
</dbReference>
<feature type="transmembrane region" description="Helical" evidence="7">
    <location>
        <begin position="186"/>
        <end position="209"/>
    </location>
</feature>
<feature type="transmembrane region" description="Helical" evidence="7">
    <location>
        <begin position="407"/>
        <end position="428"/>
    </location>
</feature>
<keyword evidence="2" id="KW-0813">Transport</keyword>
<comment type="subcellular location">
    <subcellularLocation>
        <location evidence="1">Membrane</location>
        <topology evidence="1">Multi-pass membrane protein</topology>
    </subcellularLocation>
</comment>
<keyword evidence="4" id="KW-0029">Amino-acid transport</keyword>
<feature type="transmembrane region" description="Helical" evidence="7">
    <location>
        <begin position="76"/>
        <end position="96"/>
    </location>
</feature>
<feature type="transmembrane region" description="Helical" evidence="7">
    <location>
        <begin position="374"/>
        <end position="395"/>
    </location>
</feature>
<keyword evidence="10" id="KW-1185">Reference proteome</keyword>
<feature type="transmembrane region" description="Helical" evidence="7">
    <location>
        <begin position="159"/>
        <end position="180"/>
    </location>
</feature>
<dbReference type="PIRSF" id="PIRSF006060">
    <property type="entry name" value="AA_transporter"/>
    <property type="match status" value="1"/>
</dbReference>
<keyword evidence="3 7" id="KW-0812">Transmembrane</keyword>
<evidence type="ECO:0000256" key="7">
    <source>
        <dbReference type="SAM" id="Phobius"/>
    </source>
</evidence>
<dbReference type="GO" id="GO:0015171">
    <property type="term" value="F:amino acid transmembrane transporter activity"/>
    <property type="evidence" value="ECO:0007669"/>
    <property type="project" value="TreeGrafter"/>
</dbReference>
<sequence>MSSDEKMHSSKDHDGADMGATLEAALSVHQGDDVSSLGETHRGLKSRHIQLIALGGTIGTGLFVGSGGSLAQSGPASLLLAYAIMSSLVWVVVLTLGEMTSYMPIKGVSAAYLVDRFLGPSIAFAAGWNYWYAYAMVLGVEATAVGVVMEYWTKEVHPAVWITIVLFVVLLLNLGAVRYFGEFEFWFASIKIFAVVGLIILGFILCLGGGPTHDRLGFRYWKNPGSFKEFLVSGDTGRFLGLWQAIIKSGFAFILSPEFLTNSAGECQAPRRNIPKAARRYIYRLVVFYVLGSLVIGILVPWTDERLLGSSNASASPFVIGIQNASIPVLNHILNAVILTAAWSAGNTMLYAASRILYGMARKGEAPRIFCRCNSWGVPWPAVLASFCPSLLAYLSASNSGAKVFNWLTSLVTLSGLINWVVVLVTYLRFRKATIYRGIDDKLPFKSLLQPYSTYYAIVLFSLISLTNGFAVFFPGRFTAADFVTSYVPIPIFVALYLGHRFWKKTSGYHRIEDIDLFGGLEEVEEVTANDVPPVPATIWEKIWYWVC</sequence>
<dbReference type="AlphaFoldDB" id="A0A9P8VY17"/>
<evidence type="ECO:0000259" key="8">
    <source>
        <dbReference type="Pfam" id="PF00324"/>
    </source>
</evidence>
<dbReference type="PANTHER" id="PTHR43341">
    <property type="entry name" value="AMINO ACID PERMEASE"/>
    <property type="match status" value="1"/>
</dbReference>
<proteinExistence type="predicted"/>
<evidence type="ECO:0000256" key="6">
    <source>
        <dbReference type="ARBA" id="ARBA00023136"/>
    </source>
</evidence>
<reference evidence="9 10" key="1">
    <citation type="journal article" date="2021" name="Nat. Commun.">
        <title>Genetic determinants of endophytism in the Arabidopsis root mycobiome.</title>
        <authorList>
            <person name="Mesny F."/>
            <person name="Miyauchi S."/>
            <person name="Thiergart T."/>
            <person name="Pickel B."/>
            <person name="Atanasova L."/>
            <person name="Karlsson M."/>
            <person name="Huettel B."/>
            <person name="Barry K.W."/>
            <person name="Haridas S."/>
            <person name="Chen C."/>
            <person name="Bauer D."/>
            <person name="Andreopoulos W."/>
            <person name="Pangilinan J."/>
            <person name="LaButti K."/>
            <person name="Riley R."/>
            <person name="Lipzen A."/>
            <person name="Clum A."/>
            <person name="Drula E."/>
            <person name="Henrissat B."/>
            <person name="Kohler A."/>
            <person name="Grigoriev I.V."/>
            <person name="Martin F.M."/>
            <person name="Hacquard S."/>
        </authorList>
    </citation>
    <scope>NUCLEOTIDE SEQUENCE [LARGE SCALE GENOMIC DNA]</scope>
    <source>
        <strain evidence="9 10">MPI-CAGE-CH-0241</strain>
    </source>
</reference>
<dbReference type="Pfam" id="PF00324">
    <property type="entry name" value="AA_permease"/>
    <property type="match status" value="1"/>
</dbReference>